<evidence type="ECO:0000313" key="3">
    <source>
        <dbReference type="Proteomes" id="UP000834503"/>
    </source>
</evidence>
<evidence type="ECO:0000313" key="4">
    <source>
        <dbReference type="Proteomes" id="UP000837205"/>
    </source>
</evidence>
<dbReference type="Proteomes" id="UP000837205">
    <property type="component" value="Unassembled WGS sequence"/>
</dbReference>
<reference evidence="1" key="1">
    <citation type="submission" date="2020-05" db="EMBL/GenBank/DDBJ databases">
        <authorList>
            <person name="Delgado-Blas J."/>
        </authorList>
    </citation>
    <scope>NUCLEOTIDE SEQUENCE</scope>
    <source>
        <strain evidence="1">BB1459</strain>
        <strain evidence="2">BB1480</strain>
    </source>
</reference>
<dbReference type="AlphaFoldDB" id="A0A9N8GS86"/>
<sequence>MVMNVKGYAALAVKEDLVPHSFVRRDPREDDVVIDIFHPSEDR</sequence>
<protein>
    <submittedName>
        <fullName evidence="1">Uncharacterized protein</fullName>
    </submittedName>
</protein>
<organism evidence="1 3">
    <name type="scientific">Citrobacter werkmanii</name>
    <dbReference type="NCBI Taxonomy" id="67827"/>
    <lineage>
        <taxon>Bacteria</taxon>
        <taxon>Pseudomonadati</taxon>
        <taxon>Pseudomonadota</taxon>
        <taxon>Gammaproteobacteria</taxon>
        <taxon>Enterobacterales</taxon>
        <taxon>Enterobacteriaceae</taxon>
        <taxon>Citrobacter</taxon>
        <taxon>Citrobacter freundii complex</taxon>
    </lineage>
</organism>
<evidence type="ECO:0000313" key="2">
    <source>
        <dbReference type="EMBL" id="CAC9201781.1"/>
    </source>
</evidence>
<dbReference type="EMBL" id="CAHPQX010000010">
    <property type="protein sequence ID" value="CAB5551547.1"/>
    <property type="molecule type" value="Genomic_DNA"/>
</dbReference>
<dbReference type="Proteomes" id="UP000834503">
    <property type="component" value="Unassembled WGS sequence"/>
</dbReference>
<keyword evidence="4" id="KW-1185">Reference proteome</keyword>
<name>A0A9N8GS86_9ENTR</name>
<proteinExistence type="predicted"/>
<evidence type="ECO:0000313" key="1">
    <source>
        <dbReference type="EMBL" id="CAB5551547.1"/>
    </source>
</evidence>
<dbReference type="EMBL" id="CAIIUA010000001">
    <property type="protein sequence ID" value="CAC9201781.1"/>
    <property type="molecule type" value="Genomic_DNA"/>
</dbReference>
<gene>
    <name evidence="1" type="ORF">GHA_02447</name>
    <name evidence="2" type="ORF">TML_02437</name>
</gene>
<comment type="caution">
    <text evidence="1">The sequence shown here is derived from an EMBL/GenBank/DDBJ whole genome shotgun (WGS) entry which is preliminary data.</text>
</comment>
<accession>A0A9N8GS86</accession>